<reference evidence="1 2" key="1">
    <citation type="journal article" date="2018" name="Front. Microbiol.">
        <title>An Investigation of an Acute Gastroenteritis Outbreak: Cronobacter sakazakii, a Potential Cause of Food-Borne Illness.</title>
        <authorList>
            <person name="Yong W."/>
            <person name="Guo B."/>
            <person name="Shi X."/>
            <person name="Cheng T."/>
            <person name="Chen M."/>
            <person name="Jiang X."/>
            <person name="Ye Y."/>
            <person name="Wang J."/>
            <person name="Xie G."/>
            <person name="Ding J."/>
        </authorList>
    </citation>
    <scope>NUCLEOTIDE SEQUENCE [LARGE SCALE GENOMIC DNA]</scope>
    <source>
        <strain evidence="1 2">S1</strain>
    </source>
</reference>
<organism evidence="1 2">
    <name type="scientific">Cronobacter malonaticus</name>
    <dbReference type="NCBI Taxonomy" id="413503"/>
    <lineage>
        <taxon>Bacteria</taxon>
        <taxon>Pseudomonadati</taxon>
        <taxon>Pseudomonadota</taxon>
        <taxon>Gammaproteobacteria</taxon>
        <taxon>Enterobacterales</taxon>
        <taxon>Enterobacteriaceae</taxon>
        <taxon>Cronobacter</taxon>
    </lineage>
</organism>
<name>A0A423XPS8_9ENTR</name>
<proteinExistence type="predicted"/>
<comment type="caution">
    <text evidence="1">The sequence shown here is derived from an EMBL/GenBank/DDBJ whole genome shotgun (WGS) entry which is preliminary data.</text>
</comment>
<dbReference type="AlphaFoldDB" id="A0A423XPS8"/>
<accession>A0A423XPS8</accession>
<evidence type="ECO:0000313" key="2">
    <source>
        <dbReference type="Proteomes" id="UP000285793"/>
    </source>
</evidence>
<evidence type="ECO:0000313" key="1">
    <source>
        <dbReference type="EMBL" id="ROW51195.1"/>
    </source>
</evidence>
<protein>
    <submittedName>
        <fullName evidence="1">Uncharacterized protein</fullName>
    </submittedName>
</protein>
<sequence>MPDQARFYGQVATGCQKFAACFFVFITAGQRSADRSFMTRTRVCFLADLSDFSNPPGMLSLY</sequence>
<dbReference type="Proteomes" id="UP000285793">
    <property type="component" value="Unassembled WGS sequence"/>
</dbReference>
<gene>
    <name evidence="1" type="ORF">C3E80_21900</name>
</gene>
<dbReference type="EMBL" id="PQJL01000191">
    <property type="protein sequence ID" value="ROW51195.1"/>
    <property type="molecule type" value="Genomic_DNA"/>
</dbReference>